<protein>
    <submittedName>
        <fullName evidence="1">Uncharacterized protein</fullName>
    </submittedName>
</protein>
<keyword evidence="2" id="KW-1185">Reference proteome</keyword>
<organism evidence="1 2">
    <name type="scientific">Reticulibacter mediterranei</name>
    <dbReference type="NCBI Taxonomy" id="2778369"/>
    <lineage>
        <taxon>Bacteria</taxon>
        <taxon>Bacillati</taxon>
        <taxon>Chloroflexota</taxon>
        <taxon>Ktedonobacteria</taxon>
        <taxon>Ktedonobacterales</taxon>
        <taxon>Reticulibacteraceae</taxon>
        <taxon>Reticulibacter</taxon>
    </lineage>
</organism>
<dbReference type="Proteomes" id="UP000597444">
    <property type="component" value="Unassembled WGS sequence"/>
</dbReference>
<evidence type="ECO:0000313" key="1">
    <source>
        <dbReference type="EMBL" id="GHP00353.1"/>
    </source>
</evidence>
<comment type="caution">
    <text evidence="1">The sequence shown here is derived from an EMBL/GenBank/DDBJ whole genome shotgun (WGS) entry which is preliminary data.</text>
</comment>
<dbReference type="EMBL" id="BNJK01000002">
    <property type="protein sequence ID" value="GHP00353.1"/>
    <property type="molecule type" value="Genomic_DNA"/>
</dbReference>
<evidence type="ECO:0000313" key="2">
    <source>
        <dbReference type="Proteomes" id="UP000597444"/>
    </source>
</evidence>
<proteinExistence type="predicted"/>
<dbReference type="AlphaFoldDB" id="A0A8J3NAG5"/>
<sequence length="72" mass="7796">MVVLALVVVVGGTLIVPVEEVDCGEGALFVAPALPQEALMNTTTLSNRRAHQVIALTRKKYIFITSTLECRK</sequence>
<reference evidence="1" key="1">
    <citation type="submission" date="2020-10" db="EMBL/GenBank/DDBJ databases">
        <title>Taxonomic study of unclassified bacteria belonging to the class Ktedonobacteria.</title>
        <authorList>
            <person name="Yabe S."/>
            <person name="Wang C.M."/>
            <person name="Zheng Y."/>
            <person name="Sakai Y."/>
            <person name="Cavaletti L."/>
            <person name="Monciardini P."/>
            <person name="Donadio S."/>
        </authorList>
    </citation>
    <scope>NUCLEOTIDE SEQUENCE</scope>
    <source>
        <strain evidence="1">ID150040</strain>
    </source>
</reference>
<name>A0A8J3NAG5_9CHLR</name>
<accession>A0A8J3NAG5</accession>
<gene>
    <name evidence="1" type="ORF">KSF_104000</name>
</gene>